<evidence type="ECO:0000313" key="3">
    <source>
        <dbReference type="Proteomes" id="UP000326939"/>
    </source>
</evidence>
<comment type="caution">
    <text evidence="2">The sequence shown here is derived from an EMBL/GenBank/DDBJ whole genome shotgun (WGS) entry which is preliminary data.</text>
</comment>
<keyword evidence="3" id="KW-1185">Reference proteome</keyword>
<keyword evidence="1" id="KW-1133">Transmembrane helix</keyword>
<dbReference type="EMBL" id="VDCV01000001">
    <property type="protein sequence ID" value="KAB5574553.1"/>
    <property type="molecule type" value="Genomic_DNA"/>
</dbReference>
<keyword evidence="1" id="KW-0812">Transmembrane</keyword>
<gene>
    <name evidence="2" type="ORF">DKX38_001747</name>
</gene>
<protein>
    <submittedName>
        <fullName evidence="2">Uncharacterized protein</fullName>
    </submittedName>
</protein>
<evidence type="ECO:0000313" key="2">
    <source>
        <dbReference type="EMBL" id="KAB5574553.1"/>
    </source>
</evidence>
<dbReference type="AlphaFoldDB" id="A0A5N5P6J6"/>
<feature type="transmembrane region" description="Helical" evidence="1">
    <location>
        <begin position="65"/>
        <end position="91"/>
    </location>
</feature>
<organism evidence="2 3">
    <name type="scientific">Salix brachista</name>
    <dbReference type="NCBI Taxonomy" id="2182728"/>
    <lineage>
        <taxon>Eukaryota</taxon>
        <taxon>Viridiplantae</taxon>
        <taxon>Streptophyta</taxon>
        <taxon>Embryophyta</taxon>
        <taxon>Tracheophyta</taxon>
        <taxon>Spermatophyta</taxon>
        <taxon>Magnoliopsida</taxon>
        <taxon>eudicotyledons</taxon>
        <taxon>Gunneridae</taxon>
        <taxon>Pentapetalae</taxon>
        <taxon>rosids</taxon>
        <taxon>fabids</taxon>
        <taxon>Malpighiales</taxon>
        <taxon>Salicaceae</taxon>
        <taxon>Saliceae</taxon>
        <taxon>Salix</taxon>
    </lineage>
</organism>
<reference evidence="3" key="1">
    <citation type="journal article" date="2019" name="Gigascience">
        <title>De novo genome assembly of the endangered Acer yangbiense, a plant species with extremely small populations endemic to Yunnan Province, China.</title>
        <authorList>
            <person name="Yang J."/>
            <person name="Wariss H.M."/>
            <person name="Tao L."/>
            <person name="Zhang R."/>
            <person name="Yun Q."/>
            <person name="Hollingsworth P."/>
            <person name="Dao Z."/>
            <person name="Luo G."/>
            <person name="Guo H."/>
            <person name="Ma Y."/>
            <person name="Sun W."/>
        </authorList>
    </citation>
    <scope>NUCLEOTIDE SEQUENCE [LARGE SCALE GENOMIC DNA]</scope>
    <source>
        <strain evidence="3">cv. br00</strain>
    </source>
</reference>
<name>A0A5N5P6J6_9ROSI</name>
<evidence type="ECO:0000256" key="1">
    <source>
        <dbReference type="SAM" id="Phobius"/>
    </source>
</evidence>
<sequence>MSSQLEGTKEQYLVPLASSVESTIRNVKAEETRAVQATEELWVFDLQKEDLKLSNKLCELPQSHAFGFGIAALTWLVIAQVVGNVMICAHFRHRENSKAMKPKIATGLLVFSWWGQLWNCSCFTEHSHQHEQKAGLWERMVGSRMLRGQRWSVYWLRGPNPGHHSHLVWLSNLYTERRQKHNKVEKCMHKLDK</sequence>
<accession>A0A5N5P6J6</accession>
<keyword evidence="1" id="KW-0472">Membrane</keyword>
<proteinExistence type="predicted"/>
<dbReference type="Proteomes" id="UP000326939">
    <property type="component" value="Chromosome 1"/>
</dbReference>